<dbReference type="RefSeq" id="WP_102189832.1">
    <property type="nucleotide sequence ID" value="NZ_CAUTAO010000008.1"/>
</dbReference>
<dbReference type="EMBL" id="PNGT01000004">
    <property type="protein sequence ID" value="PMC52467.1"/>
    <property type="molecule type" value="Genomic_DNA"/>
</dbReference>
<evidence type="ECO:0008006" key="3">
    <source>
        <dbReference type="Google" id="ProtNLM"/>
    </source>
</evidence>
<dbReference type="STRING" id="84135.GCA_001052115_01429"/>
<dbReference type="InterPro" id="IPR010738">
    <property type="entry name" value="DUF1310"/>
</dbReference>
<reference evidence="1 2" key="1">
    <citation type="submission" date="2017-09" db="EMBL/GenBank/DDBJ databases">
        <title>Bacterial strain isolated from the female urinary microbiota.</title>
        <authorList>
            <person name="Thomas-White K."/>
            <person name="Kumar N."/>
            <person name="Forster S."/>
            <person name="Putonti C."/>
            <person name="Lawley T."/>
            <person name="Wolfe A.J."/>
        </authorList>
    </citation>
    <scope>NUCLEOTIDE SEQUENCE [LARGE SCALE GENOMIC DNA]</scope>
    <source>
        <strain evidence="1 2">UMB0186</strain>
    </source>
</reference>
<dbReference type="AlphaFoldDB" id="A0A2N6SEX8"/>
<sequence length="102" mass="11480">MQAEDIKLTLKQIVESKEVKDLSEQLFKRLDEAALTPNGKIKTYRIDENVLKVNPMGGISLRFIINDDEDIVLGTVLNLFSEEKGLEFGALSRSPEFNKLIG</sequence>
<gene>
    <name evidence="1" type="ORF">CJ218_04915</name>
</gene>
<comment type="caution">
    <text evidence="1">The sequence shown here is derived from an EMBL/GenBank/DDBJ whole genome shotgun (WGS) entry which is preliminary data.</text>
</comment>
<name>A0A2N6SEX8_9BACL</name>
<proteinExistence type="predicted"/>
<dbReference type="OrthoDB" id="2365416at2"/>
<evidence type="ECO:0000313" key="1">
    <source>
        <dbReference type="EMBL" id="PMC52467.1"/>
    </source>
</evidence>
<dbReference type="Pfam" id="PF07006">
    <property type="entry name" value="DUF1310"/>
    <property type="match status" value="1"/>
</dbReference>
<dbReference type="Proteomes" id="UP000235670">
    <property type="component" value="Unassembled WGS sequence"/>
</dbReference>
<evidence type="ECO:0000313" key="2">
    <source>
        <dbReference type="Proteomes" id="UP000235670"/>
    </source>
</evidence>
<organism evidence="1 2">
    <name type="scientific">Gemella sanguinis</name>
    <dbReference type="NCBI Taxonomy" id="84135"/>
    <lineage>
        <taxon>Bacteria</taxon>
        <taxon>Bacillati</taxon>
        <taxon>Bacillota</taxon>
        <taxon>Bacilli</taxon>
        <taxon>Bacillales</taxon>
        <taxon>Gemellaceae</taxon>
        <taxon>Gemella</taxon>
    </lineage>
</organism>
<accession>A0A2N6SEX8</accession>
<protein>
    <recommendedName>
        <fullName evidence="3">DUF1310 domain-containing protein</fullName>
    </recommendedName>
</protein>